<reference evidence="12 13" key="1">
    <citation type="submission" date="2023-10" db="EMBL/GenBank/DDBJ databases">
        <title>Rubellicoccus peritrichatus gen. nov., sp. nov., isolated from an algae of coral reef tank.</title>
        <authorList>
            <person name="Luo J."/>
        </authorList>
    </citation>
    <scope>NUCLEOTIDE SEQUENCE [LARGE SCALE GENOMIC DNA]</scope>
    <source>
        <strain evidence="12 13">CR14</strain>
    </source>
</reference>
<dbReference type="PANTHER" id="PTHR11067:SF9">
    <property type="entry name" value="INOSINE TRIPHOSPHATE PYROPHOSPHATASE"/>
    <property type="match status" value="1"/>
</dbReference>
<dbReference type="KEGG" id="puo:RZN69_01530"/>
<dbReference type="FunFam" id="3.90.950.10:FF:000001">
    <property type="entry name" value="dITP/XTP pyrophosphatase"/>
    <property type="match status" value="1"/>
</dbReference>
<comment type="cofactor">
    <cofactor evidence="10">
        <name>Mg(2+)</name>
        <dbReference type="ChEBI" id="CHEBI:18420"/>
    </cofactor>
    <text evidence="10">Binds 1 Mg(2+) ion per subunit.</text>
</comment>
<dbReference type="InterPro" id="IPR029001">
    <property type="entry name" value="ITPase-like_fam"/>
</dbReference>
<dbReference type="EMBL" id="CP136920">
    <property type="protein sequence ID" value="WOO41752.1"/>
    <property type="molecule type" value="Genomic_DNA"/>
</dbReference>
<evidence type="ECO:0000313" key="12">
    <source>
        <dbReference type="EMBL" id="WOO41752.1"/>
    </source>
</evidence>
<evidence type="ECO:0000256" key="11">
    <source>
        <dbReference type="RuleBase" id="RU003781"/>
    </source>
</evidence>
<keyword evidence="13" id="KW-1185">Reference proteome</keyword>
<dbReference type="NCBIfam" id="TIGR00042">
    <property type="entry name" value="RdgB/HAM1 family non-canonical purine NTP pyrophosphatase"/>
    <property type="match status" value="1"/>
</dbReference>
<comment type="catalytic activity">
    <reaction evidence="9 10">
        <text>XTP + H2O = XMP + diphosphate + H(+)</text>
        <dbReference type="Rhea" id="RHEA:28610"/>
        <dbReference type="ChEBI" id="CHEBI:15377"/>
        <dbReference type="ChEBI" id="CHEBI:15378"/>
        <dbReference type="ChEBI" id="CHEBI:33019"/>
        <dbReference type="ChEBI" id="CHEBI:57464"/>
        <dbReference type="ChEBI" id="CHEBI:61314"/>
        <dbReference type="EC" id="3.6.1.66"/>
    </reaction>
</comment>
<evidence type="ECO:0000256" key="8">
    <source>
        <dbReference type="ARBA" id="ARBA00051875"/>
    </source>
</evidence>
<evidence type="ECO:0000256" key="1">
    <source>
        <dbReference type="ARBA" id="ARBA00008023"/>
    </source>
</evidence>
<evidence type="ECO:0000256" key="10">
    <source>
        <dbReference type="HAMAP-Rule" id="MF_01405"/>
    </source>
</evidence>
<dbReference type="InterPro" id="IPR002637">
    <property type="entry name" value="RdgB/HAM1"/>
</dbReference>
<feature type="binding site" evidence="10">
    <location>
        <position position="41"/>
    </location>
    <ligand>
        <name>Mg(2+)</name>
        <dbReference type="ChEBI" id="CHEBI:18420"/>
    </ligand>
</feature>
<dbReference type="GO" id="GO:0036220">
    <property type="term" value="F:ITP diphosphatase activity"/>
    <property type="evidence" value="ECO:0007669"/>
    <property type="project" value="UniProtKB-UniRule"/>
</dbReference>
<organism evidence="12 13">
    <name type="scientific">Rubellicoccus peritrichatus</name>
    <dbReference type="NCBI Taxonomy" id="3080537"/>
    <lineage>
        <taxon>Bacteria</taxon>
        <taxon>Pseudomonadati</taxon>
        <taxon>Verrucomicrobiota</taxon>
        <taxon>Opitutia</taxon>
        <taxon>Puniceicoccales</taxon>
        <taxon>Cerasicoccaceae</taxon>
        <taxon>Rubellicoccus</taxon>
    </lineage>
</organism>
<dbReference type="InterPro" id="IPR020922">
    <property type="entry name" value="dITP/XTP_pyrophosphatase"/>
</dbReference>
<evidence type="ECO:0000256" key="6">
    <source>
        <dbReference type="ARBA" id="ARBA00022842"/>
    </source>
</evidence>
<proteinExistence type="inferred from homology"/>
<evidence type="ECO:0000256" key="2">
    <source>
        <dbReference type="ARBA" id="ARBA00011738"/>
    </source>
</evidence>
<sequence length="205" mass="22073">MNIYLASGNLHKLEEISAMLAEVKSLTLRSVSELGGMPDVDENAPDFEGNARLKAQALQELVPDGSYVLADDSGLVVDALNGAPGVRSARYAGEHCSDADNNTKLLKALETLPASQRTAHFVCVFQLLGPEIDKTFRGECHGAIDHQESGDAGFGYDPLFTPDGYKASFASLGQKVKSQISHRARAVEQLLQFLKQIEKSNAPVT</sequence>
<dbReference type="AlphaFoldDB" id="A0AAQ3LC80"/>
<name>A0AAQ3LC80_9BACT</name>
<gene>
    <name evidence="12" type="primary">rdgB</name>
    <name evidence="12" type="ORF">RZN69_01530</name>
</gene>
<feature type="binding site" evidence="10">
    <location>
        <begin position="154"/>
        <end position="157"/>
    </location>
    <ligand>
        <name>substrate</name>
    </ligand>
</feature>
<keyword evidence="7 10" id="KW-0546">Nucleotide metabolism</keyword>
<keyword evidence="4 10" id="KW-0547">Nucleotide-binding</keyword>
<protein>
    <recommendedName>
        <fullName evidence="10">dITP/XTP pyrophosphatase</fullName>
        <ecNumber evidence="10">3.6.1.66</ecNumber>
    </recommendedName>
    <alternativeName>
        <fullName evidence="10">Non-canonical purine NTP pyrophosphatase</fullName>
    </alternativeName>
    <alternativeName>
        <fullName evidence="10">Non-standard purine NTP pyrophosphatase</fullName>
    </alternativeName>
    <alternativeName>
        <fullName evidence="10">Nucleoside-triphosphate diphosphatase</fullName>
    </alternativeName>
    <alternativeName>
        <fullName evidence="10">Nucleoside-triphosphate pyrophosphatase</fullName>
        <shortName evidence="10">NTPase</shortName>
    </alternativeName>
</protein>
<dbReference type="Proteomes" id="UP001304300">
    <property type="component" value="Chromosome"/>
</dbReference>
<dbReference type="RefSeq" id="WP_317834236.1">
    <property type="nucleotide sequence ID" value="NZ_CP136920.1"/>
</dbReference>
<keyword evidence="5 10" id="KW-0378">Hydrolase</keyword>
<dbReference type="Pfam" id="PF01725">
    <property type="entry name" value="Ham1p_like"/>
    <property type="match status" value="1"/>
</dbReference>
<feature type="binding site" evidence="10">
    <location>
        <begin position="7"/>
        <end position="12"/>
    </location>
    <ligand>
        <name>substrate</name>
    </ligand>
</feature>
<dbReference type="GO" id="GO:0036222">
    <property type="term" value="F:XTP diphosphatase activity"/>
    <property type="evidence" value="ECO:0007669"/>
    <property type="project" value="UniProtKB-UniRule"/>
</dbReference>
<dbReference type="GO" id="GO:0035870">
    <property type="term" value="F:dITP diphosphatase activity"/>
    <property type="evidence" value="ECO:0007669"/>
    <property type="project" value="UniProtKB-UniRule"/>
</dbReference>
<feature type="binding site" evidence="10">
    <location>
        <begin position="182"/>
        <end position="183"/>
    </location>
    <ligand>
        <name>substrate</name>
    </ligand>
</feature>
<comment type="catalytic activity">
    <reaction evidence="10">
        <text>ITP + H2O = IMP + diphosphate + H(+)</text>
        <dbReference type="Rhea" id="RHEA:29399"/>
        <dbReference type="ChEBI" id="CHEBI:15377"/>
        <dbReference type="ChEBI" id="CHEBI:15378"/>
        <dbReference type="ChEBI" id="CHEBI:33019"/>
        <dbReference type="ChEBI" id="CHEBI:58053"/>
        <dbReference type="ChEBI" id="CHEBI:61402"/>
        <dbReference type="EC" id="3.6.1.66"/>
    </reaction>
</comment>
<dbReference type="CDD" id="cd00515">
    <property type="entry name" value="HAM1"/>
    <property type="match status" value="1"/>
</dbReference>
<keyword evidence="3 10" id="KW-0479">Metal-binding</keyword>
<dbReference type="GO" id="GO:0017111">
    <property type="term" value="F:ribonucleoside triphosphate phosphatase activity"/>
    <property type="evidence" value="ECO:0007669"/>
    <property type="project" value="InterPro"/>
</dbReference>
<feature type="binding site" evidence="10">
    <location>
        <position position="73"/>
    </location>
    <ligand>
        <name>substrate</name>
    </ligand>
</feature>
<dbReference type="PANTHER" id="PTHR11067">
    <property type="entry name" value="INOSINE TRIPHOSPHATE PYROPHOSPHATASE/HAM1 PROTEIN"/>
    <property type="match status" value="1"/>
</dbReference>
<comment type="similarity">
    <text evidence="1 10 11">Belongs to the HAM1 NTPase family.</text>
</comment>
<feature type="active site" description="Proton acceptor" evidence="10">
    <location>
        <position position="72"/>
    </location>
</feature>
<evidence type="ECO:0000256" key="4">
    <source>
        <dbReference type="ARBA" id="ARBA00022741"/>
    </source>
</evidence>
<dbReference type="EC" id="3.6.1.66" evidence="10"/>
<comment type="subunit">
    <text evidence="2 10">Homodimer.</text>
</comment>
<dbReference type="GO" id="GO:0005829">
    <property type="term" value="C:cytosol"/>
    <property type="evidence" value="ECO:0007669"/>
    <property type="project" value="TreeGrafter"/>
</dbReference>
<dbReference type="GO" id="GO:0009117">
    <property type="term" value="P:nucleotide metabolic process"/>
    <property type="evidence" value="ECO:0007669"/>
    <property type="project" value="UniProtKB-KW"/>
</dbReference>
<evidence type="ECO:0000256" key="3">
    <source>
        <dbReference type="ARBA" id="ARBA00022723"/>
    </source>
</evidence>
<evidence type="ECO:0000256" key="5">
    <source>
        <dbReference type="ARBA" id="ARBA00022801"/>
    </source>
</evidence>
<evidence type="ECO:0000313" key="13">
    <source>
        <dbReference type="Proteomes" id="UP001304300"/>
    </source>
</evidence>
<feature type="binding site" evidence="10">
    <location>
        <position position="177"/>
    </location>
    <ligand>
        <name>substrate</name>
    </ligand>
</feature>
<dbReference type="Gene3D" id="3.90.950.10">
    <property type="match status" value="1"/>
</dbReference>
<comment type="function">
    <text evidence="10">Pyrophosphatase that catalyzes the hydrolysis of nucleoside triphosphates to their monophosphate derivatives, with a high preference for the non-canonical purine nucleotides XTP (xanthosine triphosphate), dITP (deoxyinosine triphosphate) and ITP. Seems to function as a house-cleaning enzyme that removes non-canonical purine nucleotides from the nucleotide pool, thus preventing their incorporation into DNA/RNA and avoiding chromosomal lesions.</text>
</comment>
<evidence type="ECO:0000256" key="9">
    <source>
        <dbReference type="ARBA" id="ARBA00052017"/>
    </source>
</evidence>
<keyword evidence="6 10" id="KW-0460">Magnesium</keyword>
<dbReference type="HAMAP" id="MF_01405">
    <property type="entry name" value="Non_canon_purine_NTPase"/>
    <property type="match status" value="1"/>
</dbReference>
<dbReference type="GO" id="GO:0046872">
    <property type="term" value="F:metal ion binding"/>
    <property type="evidence" value="ECO:0007669"/>
    <property type="project" value="UniProtKB-KW"/>
</dbReference>
<accession>A0AAQ3LC80</accession>
<dbReference type="GO" id="GO:0009146">
    <property type="term" value="P:purine nucleoside triphosphate catabolic process"/>
    <property type="evidence" value="ECO:0007669"/>
    <property type="project" value="UniProtKB-UniRule"/>
</dbReference>
<dbReference type="SUPFAM" id="SSF52972">
    <property type="entry name" value="ITPase-like"/>
    <property type="match status" value="1"/>
</dbReference>
<dbReference type="GO" id="GO:0000166">
    <property type="term" value="F:nucleotide binding"/>
    <property type="evidence" value="ECO:0007669"/>
    <property type="project" value="UniProtKB-KW"/>
</dbReference>
<evidence type="ECO:0000256" key="7">
    <source>
        <dbReference type="ARBA" id="ARBA00023080"/>
    </source>
</evidence>
<comment type="catalytic activity">
    <reaction evidence="8 10">
        <text>dITP + H2O = dIMP + diphosphate + H(+)</text>
        <dbReference type="Rhea" id="RHEA:28342"/>
        <dbReference type="ChEBI" id="CHEBI:15377"/>
        <dbReference type="ChEBI" id="CHEBI:15378"/>
        <dbReference type="ChEBI" id="CHEBI:33019"/>
        <dbReference type="ChEBI" id="CHEBI:61194"/>
        <dbReference type="ChEBI" id="CHEBI:61382"/>
        <dbReference type="EC" id="3.6.1.66"/>
    </reaction>
</comment>
<feature type="binding site" evidence="10">
    <location>
        <position position="72"/>
    </location>
    <ligand>
        <name>Mg(2+)</name>
        <dbReference type="ChEBI" id="CHEBI:18420"/>
    </ligand>
</feature>